<evidence type="ECO:0000256" key="1">
    <source>
        <dbReference type="SAM" id="MobiDB-lite"/>
    </source>
</evidence>
<feature type="region of interest" description="Disordered" evidence="1">
    <location>
        <begin position="244"/>
        <end position="268"/>
    </location>
</feature>
<proteinExistence type="predicted"/>
<dbReference type="RefSeq" id="XP_029238348.1">
    <property type="nucleotide sequence ID" value="XM_029381961.1"/>
</dbReference>
<dbReference type="AlphaFoldDB" id="A0A3R7KEG5"/>
<feature type="region of interest" description="Disordered" evidence="1">
    <location>
        <begin position="1"/>
        <end position="21"/>
    </location>
</feature>
<feature type="region of interest" description="Disordered" evidence="1">
    <location>
        <begin position="365"/>
        <end position="420"/>
    </location>
</feature>
<protein>
    <submittedName>
        <fullName evidence="2">Transcription factor IIA alpha-beta subunit</fullName>
    </submittedName>
</protein>
<dbReference type="EMBL" id="MKGL01000151">
    <property type="protein sequence ID" value="RNF04865.1"/>
    <property type="molecule type" value="Genomic_DNA"/>
</dbReference>
<sequence length="604" mass="68501">MWEAEHDNVGKKKYRRRQKRPLCSTSDVYESAMRNFRQLLLERMSHHEDEVFSARARFQMQRAHDKEHFDRIHRKRKNSDRVRGTAVRHSLRHAIVSAEDVEEPSVAEQEFLADQEKLYLEHEEELQRSYPLAFLDDETAGAVAFTLMPMLRGKFEALAQERTRHHKECREITEPKRLSSVSNPAVQLPHGSVKDSAVDRSQTVFVKEEHDPDVSATLEVGRGAYIIPQTVTQQIPKINDVGENDREVSLSSEANSADGNDSCDSVDSGRAVVTPSWLSTITSRGEVEFVRTALLSKEQSRLARREEKRRWLEGLLTPATPPDMQQRAQEELRRLEVERKDEARKSAELWCLWRAVRDRINSSSCRANNMDDRESAAASGNQDDAERTGRERSSAFSVEEAESDKAVDDKDRDGYYTPTGLGSERWRKRMELVATLDDKYDINKSTDVSSAVTHFVSSCPNASSSFGMSWETITIDELTNTDGSDSNVSNRLEVKAQSYLWPHHIETSIPHVLCGEAVRGGGWWRAFLPDAQGTVTHGRQPEEAEDDAGASGDGQKSGRRTEGELNAISVVKFPRCARKVWLKLDSLGDFVAETVRFYQARLHI</sequence>
<comment type="caution">
    <text evidence="2">The sequence shown here is derived from an EMBL/GenBank/DDBJ whole genome shotgun (WGS) entry which is preliminary data.</text>
</comment>
<dbReference type="OrthoDB" id="252324at2759"/>
<keyword evidence="3" id="KW-1185">Reference proteome</keyword>
<reference evidence="2 3" key="1">
    <citation type="journal article" date="2018" name="BMC Genomics">
        <title>Genomic comparison of Trypanosoma conorhini and Trypanosoma rangeli to Trypanosoma cruzi strains of high and low virulence.</title>
        <authorList>
            <person name="Bradwell K.R."/>
            <person name="Koparde V.N."/>
            <person name="Matveyev A.V."/>
            <person name="Serrano M.G."/>
            <person name="Alves J.M."/>
            <person name="Parikh H."/>
            <person name="Huang B."/>
            <person name="Lee V."/>
            <person name="Espinosa-Alvarez O."/>
            <person name="Ortiz P.A."/>
            <person name="Costa-Martins A.G."/>
            <person name="Teixeira M.M."/>
            <person name="Buck G.A."/>
        </authorList>
    </citation>
    <scope>NUCLEOTIDE SEQUENCE [LARGE SCALE GENOMIC DNA]</scope>
    <source>
        <strain evidence="2 3">AM80</strain>
    </source>
</reference>
<dbReference type="Proteomes" id="UP000283634">
    <property type="component" value="Unassembled WGS sequence"/>
</dbReference>
<evidence type="ECO:0000313" key="3">
    <source>
        <dbReference type="Proteomes" id="UP000283634"/>
    </source>
</evidence>
<organism evidence="2 3">
    <name type="scientific">Trypanosoma rangeli</name>
    <dbReference type="NCBI Taxonomy" id="5698"/>
    <lineage>
        <taxon>Eukaryota</taxon>
        <taxon>Discoba</taxon>
        <taxon>Euglenozoa</taxon>
        <taxon>Kinetoplastea</taxon>
        <taxon>Metakinetoplastina</taxon>
        <taxon>Trypanosomatida</taxon>
        <taxon>Trypanosomatidae</taxon>
        <taxon>Trypanosoma</taxon>
        <taxon>Herpetosoma</taxon>
    </lineage>
</organism>
<feature type="region of interest" description="Disordered" evidence="1">
    <location>
        <begin position="534"/>
        <end position="561"/>
    </location>
</feature>
<feature type="compositionally biased region" description="Basic and acidic residues" evidence="1">
    <location>
        <begin position="384"/>
        <end position="393"/>
    </location>
</feature>
<feature type="compositionally biased region" description="Basic residues" evidence="1">
    <location>
        <begin position="11"/>
        <end position="20"/>
    </location>
</feature>
<dbReference type="GeneID" id="40328999"/>
<feature type="compositionally biased region" description="Basic and acidic residues" evidence="1">
    <location>
        <begin position="1"/>
        <end position="10"/>
    </location>
</feature>
<name>A0A3R7KEG5_TRYRA</name>
<evidence type="ECO:0000313" key="2">
    <source>
        <dbReference type="EMBL" id="RNF04865.1"/>
    </source>
</evidence>
<accession>A0A3R7KEG5</accession>
<feature type="compositionally biased region" description="Basic and acidic residues" evidence="1">
    <location>
        <begin position="403"/>
        <end position="414"/>
    </location>
</feature>
<gene>
    <name evidence="2" type="ORF">TraAM80_05066</name>
</gene>
<feature type="compositionally biased region" description="Polar residues" evidence="1">
    <location>
        <begin position="249"/>
        <end position="265"/>
    </location>
</feature>
<dbReference type="OMA" id="AESYMWP"/>